<name>A0A0G3H1U1_9CORY</name>
<dbReference type="Pfam" id="PF01656">
    <property type="entry name" value="CbiA"/>
    <property type="match status" value="1"/>
</dbReference>
<keyword evidence="3" id="KW-1185">Reference proteome</keyword>
<dbReference type="SUPFAM" id="SSF52540">
    <property type="entry name" value="P-loop containing nucleoside triphosphate hydrolases"/>
    <property type="match status" value="1"/>
</dbReference>
<evidence type="ECO:0000313" key="2">
    <source>
        <dbReference type="EMBL" id="AKK07384.1"/>
    </source>
</evidence>
<dbReference type="KEGG" id="cmv:CMUST_15475"/>
<proteinExistence type="predicted"/>
<dbReference type="PIRSF" id="PIRSF009320">
    <property type="entry name" value="Nuc_binding_HP_1000"/>
    <property type="match status" value="1"/>
</dbReference>
<accession>A0A0G3H1U1</accession>
<dbReference type="InterPro" id="IPR002586">
    <property type="entry name" value="CobQ/CobB/MinD/ParA_Nub-bd_dom"/>
</dbReference>
<dbReference type="AlphaFoldDB" id="A0A0G3H1U1"/>
<dbReference type="Proteomes" id="UP000035199">
    <property type="component" value="Plasmid pCmus45274"/>
</dbReference>
<geneLocation type="plasmid" evidence="2 3">
    <name>pCmus45274</name>
</geneLocation>
<dbReference type="PATRIC" id="fig|571915.4.peg.3323"/>
<evidence type="ECO:0000259" key="1">
    <source>
        <dbReference type="Pfam" id="PF01656"/>
    </source>
</evidence>
<dbReference type="InterPro" id="IPR050678">
    <property type="entry name" value="DNA_Partitioning_ATPase"/>
</dbReference>
<sequence>MRIAFVHTKGGVGKTTASIMLAAAAEKRGIPVVVYDADPQASASRWAEVAIARDDPLGFEVKRADAQFLRNLPPDSAGWHIIDTPPGSAAEIQAAIDTADLVIVPTHPSPMDLDRVWPTLEAIEHRMVGVLLVGVHERRRLYRETRNLFEDQGVATFYNTIPEREDIKTAFGTNPHQLYTFDDICAEILEIEE</sequence>
<feature type="domain" description="CobQ/CobB/MinD/ParA nucleotide binding" evidence="1">
    <location>
        <begin position="3"/>
        <end position="171"/>
    </location>
</feature>
<dbReference type="RefSeq" id="WP_047263729.1">
    <property type="nucleotide sequence ID" value="NZ_CP011543.1"/>
</dbReference>
<gene>
    <name evidence="2" type="ORF">CMUST_15475</name>
</gene>
<dbReference type="InterPro" id="IPR027417">
    <property type="entry name" value="P-loop_NTPase"/>
</dbReference>
<protein>
    <submittedName>
        <fullName evidence="2">CobQ/CobB/MinD/ParA nucleotide binding domain-containing protein</fullName>
    </submittedName>
</protein>
<dbReference type="PANTHER" id="PTHR13696:SF99">
    <property type="entry name" value="COBYRINIC ACID AC-DIAMIDE SYNTHASE"/>
    <property type="match status" value="1"/>
</dbReference>
<reference evidence="2 3" key="1">
    <citation type="journal article" date="2015" name="Genome Announc.">
        <title>Complete Genome Sequence of the Type Strain Corynebacterium mustelae DSM 45274, Isolated from Various Tissues of a Male Ferret with Lethal Sepsis.</title>
        <authorList>
            <person name="Ruckert C."/>
            <person name="Eimer J."/>
            <person name="Winkler A."/>
            <person name="Tauch A."/>
        </authorList>
    </citation>
    <scope>NUCLEOTIDE SEQUENCE [LARGE SCALE GENOMIC DNA]</scope>
    <source>
        <strain evidence="2 3">DSM 45274</strain>
        <plasmid evidence="3">Plasmid pCmus45274</plasmid>
    </source>
</reference>
<reference evidence="3" key="2">
    <citation type="submission" date="2015-05" db="EMBL/GenBank/DDBJ databases">
        <title>Complete genome sequence of Corynebacterium mustelae DSM 45274, isolated from various tissues of a male ferret with lethal sepsis.</title>
        <authorList>
            <person name="Ruckert C."/>
            <person name="Albersmeier A."/>
            <person name="Winkler A."/>
            <person name="Tauch A."/>
        </authorList>
    </citation>
    <scope>NUCLEOTIDE SEQUENCE [LARGE SCALE GENOMIC DNA]</scope>
    <source>
        <strain evidence="3">DSM 45274</strain>
        <plasmid evidence="3">Plasmid pCmus45274</plasmid>
    </source>
</reference>
<dbReference type="Gene3D" id="3.40.50.300">
    <property type="entry name" value="P-loop containing nucleotide triphosphate hydrolases"/>
    <property type="match status" value="1"/>
</dbReference>
<keyword evidence="2" id="KW-0614">Plasmid</keyword>
<evidence type="ECO:0000313" key="3">
    <source>
        <dbReference type="Proteomes" id="UP000035199"/>
    </source>
</evidence>
<organism evidence="2 3">
    <name type="scientific">Corynebacterium mustelae</name>
    <dbReference type="NCBI Taxonomy" id="571915"/>
    <lineage>
        <taxon>Bacteria</taxon>
        <taxon>Bacillati</taxon>
        <taxon>Actinomycetota</taxon>
        <taxon>Actinomycetes</taxon>
        <taxon>Mycobacteriales</taxon>
        <taxon>Corynebacteriaceae</taxon>
        <taxon>Corynebacterium</taxon>
    </lineage>
</organism>
<dbReference type="OrthoDB" id="9804460at2"/>
<dbReference type="CDD" id="cd02042">
    <property type="entry name" value="ParAB_family"/>
    <property type="match status" value="1"/>
</dbReference>
<dbReference type="PANTHER" id="PTHR13696">
    <property type="entry name" value="P-LOOP CONTAINING NUCLEOSIDE TRIPHOSPHATE HYDROLASE"/>
    <property type="match status" value="1"/>
</dbReference>
<dbReference type="EMBL" id="CP011543">
    <property type="protein sequence ID" value="AKK07384.1"/>
    <property type="molecule type" value="Genomic_DNA"/>
</dbReference>